<dbReference type="InterPro" id="IPR004576">
    <property type="entry name" value="Mfd"/>
</dbReference>
<dbReference type="SUPFAM" id="SSF141259">
    <property type="entry name" value="CarD-like"/>
    <property type="match status" value="1"/>
</dbReference>
<dbReference type="InterPro" id="IPR047112">
    <property type="entry name" value="RecG/Mfd"/>
</dbReference>
<dbReference type="HAMAP" id="MF_00969">
    <property type="entry name" value="TRCF"/>
    <property type="match status" value="1"/>
</dbReference>
<dbReference type="SMART" id="SM01058">
    <property type="entry name" value="CarD_TRCF"/>
    <property type="match status" value="1"/>
</dbReference>
<evidence type="ECO:0000256" key="5">
    <source>
        <dbReference type="ARBA" id="ARBA00022801"/>
    </source>
</evidence>
<proteinExistence type="inferred from homology"/>
<dbReference type="GO" id="GO:0003678">
    <property type="term" value="F:DNA helicase activity"/>
    <property type="evidence" value="ECO:0007669"/>
    <property type="project" value="TreeGrafter"/>
</dbReference>
<dbReference type="InterPro" id="IPR037235">
    <property type="entry name" value="TRCF-like_C_D7"/>
</dbReference>
<dbReference type="InterPro" id="IPR041471">
    <property type="entry name" value="UvrB_inter"/>
</dbReference>
<dbReference type="SUPFAM" id="SSF52540">
    <property type="entry name" value="P-loop containing nucleoside triphosphate hydrolases"/>
    <property type="match status" value="3"/>
</dbReference>
<dbReference type="Gene3D" id="3.30.2060.10">
    <property type="entry name" value="Penicillin-binding protein 1b domain"/>
    <property type="match status" value="1"/>
</dbReference>
<evidence type="ECO:0000256" key="4">
    <source>
        <dbReference type="ARBA" id="ARBA00022763"/>
    </source>
</evidence>
<dbReference type="InterPro" id="IPR001650">
    <property type="entry name" value="Helicase_C-like"/>
</dbReference>
<gene>
    <name evidence="15" type="primary">mfd</name>
    <name evidence="15" type="ORF">ENJ96_10305</name>
</gene>
<evidence type="ECO:0000256" key="9">
    <source>
        <dbReference type="ARBA" id="ARBA00023204"/>
    </source>
</evidence>
<dbReference type="Gene3D" id="3.90.1150.50">
    <property type="entry name" value="Transcription-repair-coupling factor, D7 domain"/>
    <property type="match status" value="1"/>
</dbReference>
<accession>A0A7V5U3H7</accession>
<keyword evidence="6" id="KW-0347">Helicase</keyword>
<dbReference type="PROSITE" id="PS51194">
    <property type="entry name" value="HELICASE_CTER"/>
    <property type="match status" value="1"/>
</dbReference>
<name>A0A7V5U3H7_9BACT</name>
<dbReference type="PANTHER" id="PTHR47964">
    <property type="entry name" value="ATP-DEPENDENT DNA HELICASE HOMOLOG RECG, CHLOROPLASTIC"/>
    <property type="match status" value="1"/>
</dbReference>
<dbReference type="SUPFAM" id="SSF143517">
    <property type="entry name" value="TRCF domain-like"/>
    <property type="match status" value="1"/>
</dbReference>
<dbReference type="Pfam" id="PF03461">
    <property type="entry name" value="TRCF"/>
    <property type="match status" value="1"/>
</dbReference>
<dbReference type="InterPro" id="IPR005118">
    <property type="entry name" value="TRCF_C"/>
</dbReference>
<dbReference type="InterPro" id="IPR011545">
    <property type="entry name" value="DEAD/DEAH_box_helicase_dom"/>
</dbReference>
<dbReference type="Gene3D" id="3.40.50.300">
    <property type="entry name" value="P-loop containing nucleotide triphosphate hydrolases"/>
    <property type="match status" value="2"/>
</dbReference>
<dbReference type="InterPro" id="IPR014001">
    <property type="entry name" value="Helicase_ATP-bd"/>
</dbReference>
<comment type="similarity">
    <text evidence="11">In the C-terminal section; belongs to the helicase family. RecG subfamily.</text>
</comment>
<comment type="subcellular location">
    <subcellularLocation>
        <location evidence="1">Cytoplasm</location>
    </subcellularLocation>
</comment>
<evidence type="ECO:0000256" key="1">
    <source>
        <dbReference type="ARBA" id="ARBA00004496"/>
    </source>
</evidence>
<keyword evidence="2" id="KW-0963">Cytoplasm</keyword>
<reference evidence="15" key="1">
    <citation type="journal article" date="2020" name="mSystems">
        <title>Genome- and Community-Level Interaction Insights into Carbon Utilization and Element Cycling Functions of Hydrothermarchaeota in Hydrothermal Sediment.</title>
        <authorList>
            <person name="Zhou Z."/>
            <person name="Liu Y."/>
            <person name="Xu W."/>
            <person name="Pan J."/>
            <person name="Luo Z.H."/>
            <person name="Li M."/>
        </authorList>
    </citation>
    <scope>NUCLEOTIDE SEQUENCE [LARGE SCALE GENOMIC DNA]</scope>
    <source>
        <strain evidence="15">HyVt-533</strain>
    </source>
</reference>
<dbReference type="GO" id="GO:0003684">
    <property type="term" value="F:damaged DNA binding"/>
    <property type="evidence" value="ECO:0007669"/>
    <property type="project" value="InterPro"/>
</dbReference>
<dbReference type="CDD" id="cd17991">
    <property type="entry name" value="DEXHc_TRCF"/>
    <property type="match status" value="1"/>
</dbReference>
<dbReference type="Gene3D" id="2.40.10.170">
    <property type="match status" value="1"/>
</dbReference>
<evidence type="ECO:0000256" key="2">
    <source>
        <dbReference type="ARBA" id="ARBA00022490"/>
    </source>
</evidence>
<dbReference type="GO" id="GO:0006281">
    <property type="term" value="P:DNA repair"/>
    <property type="evidence" value="ECO:0007669"/>
    <property type="project" value="UniProtKB-KW"/>
</dbReference>
<evidence type="ECO:0000256" key="7">
    <source>
        <dbReference type="ARBA" id="ARBA00022840"/>
    </source>
</evidence>
<evidence type="ECO:0000256" key="10">
    <source>
        <dbReference type="ARBA" id="ARBA00061104"/>
    </source>
</evidence>
<dbReference type="SMART" id="SM00487">
    <property type="entry name" value="DEXDc"/>
    <property type="match status" value="1"/>
</dbReference>
<dbReference type="InterPro" id="IPR003711">
    <property type="entry name" value="CarD-like/TRCF_RID"/>
</dbReference>
<feature type="non-terminal residue" evidence="15">
    <location>
        <position position="1"/>
    </location>
</feature>
<comment type="caution">
    <text evidence="15">The sequence shown here is derived from an EMBL/GenBank/DDBJ whole genome shotgun (WGS) entry which is preliminary data.</text>
</comment>
<feature type="domain" description="Helicase ATP-binding" evidence="13">
    <location>
        <begin position="459"/>
        <end position="620"/>
    </location>
</feature>
<keyword evidence="8" id="KW-0238">DNA-binding</keyword>
<dbReference type="GO" id="GO:0016787">
    <property type="term" value="F:hydrolase activity"/>
    <property type="evidence" value="ECO:0007669"/>
    <property type="project" value="UniProtKB-KW"/>
</dbReference>
<feature type="domain" description="Helicase C-terminal" evidence="14">
    <location>
        <begin position="637"/>
        <end position="795"/>
    </location>
</feature>
<organism evidence="15">
    <name type="scientific">Thermodesulfatator atlanticus</name>
    <dbReference type="NCBI Taxonomy" id="501497"/>
    <lineage>
        <taxon>Bacteria</taxon>
        <taxon>Pseudomonadati</taxon>
        <taxon>Thermodesulfobacteriota</taxon>
        <taxon>Thermodesulfobacteria</taxon>
        <taxon>Thermodesulfobacteriales</taxon>
        <taxon>Thermodesulfatatoraceae</taxon>
        <taxon>Thermodesulfatator</taxon>
    </lineage>
</organism>
<dbReference type="GO" id="GO:0005737">
    <property type="term" value="C:cytoplasm"/>
    <property type="evidence" value="ECO:0007669"/>
    <property type="project" value="UniProtKB-SubCell"/>
</dbReference>
<dbReference type="SMART" id="SM00490">
    <property type="entry name" value="HELICc"/>
    <property type="match status" value="1"/>
</dbReference>
<dbReference type="EMBL" id="DROK01000301">
    <property type="protein sequence ID" value="HHI98220.1"/>
    <property type="molecule type" value="Genomic_DNA"/>
</dbReference>
<keyword evidence="7" id="KW-0067">ATP-binding</keyword>
<keyword evidence="3" id="KW-0547">Nucleotide-binding</keyword>
<dbReference type="Pfam" id="PF17757">
    <property type="entry name" value="UvrB_inter"/>
    <property type="match status" value="1"/>
</dbReference>
<dbReference type="PROSITE" id="PS51192">
    <property type="entry name" value="HELICASE_ATP_BIND_1"/>
    <property type="match status" value="1"/>
</dbReference>
<evidence type="ECO:0000313" key="15">
    <source>
        <dbReference type="EMBL" id="HHI98220.1"/>
    </source>
</evidence>
<evidence type="ECO:0000259" key="13">
    <source>
        <dbReference type="PROSITE" id="PS51192"/>
    </source>
</evidence>
<keyword evidence="4" id="KW-0227">DNA damage</keyword>
<keyword evidence="5" id="KW-0378">Hydrolase</keyword>
<evidence type="ECO:0000256" key="12">
    <source>
        <dbReference type="ARBA" id="ARBA00070128"/>
    </source>
</evidence>
<sequence>VRGGVLDLFPPGEEFPVRLDLFGDLIESIKYFDPTTQRSLGRKEEVVVLPVQEVLLEYDPEGLEERLFKRFKRFELSPDKESAYLRALETRHFLEPEEFWLPLAYAKPANLFDYLSQEEMILLFEPEKIQEEAEIFEEKLLLSWRKAREGKRVLVEPYESFLTREEYERYWPRAERKLLVYGLSRAEEGILNFEVRDHHQHVSLLKAEPKRAIETGLAYLKEALERGERVLLVTPQEKAIERLKSLLKRELSLSQIPEHKAPFQDLSLSDPLSLWQGELGRGFSWAELNLFIITEHELFGLRKPLSGRKRSLKDTFLRFEDLKPGDLVVHREHGIGRYQGLVSLELSGLEGEFLLIEYKDGDKLYLPVDKLNLLHKYVGLEGKEPPLDRLGGKSFEARKKKVEKAVAEVAQELLSLYAARKVSQGFAFTPGPLLRQLEATFPYEETPEQAAAIEETLADMQKPVPMDRLICGDVGYGKTEVALRAAALAIENRKQVAVLVPTTVLAEQHYRTFNERLAPLGVRIAVLSRMKTSRQQREILKKLAQGELDIVIGTHRLLSADVKFKDLGLLIIDEEHRFGVRHKEKLKQLKKNVDVLALSATPIPRTLQLSLLGIRDLSVITTPPRERLPVKTYLARFDEQVIKEAIERELARGGQVFFVHNRIKGIYALADWLKRLVPQARVAVAHGRTPPQQLEDIMVRFVRREIDVLVCTTIIESGLDIPSANTIIINRADRMGLAEIYQLRGRVGRSNVQAYAYLLVPSFSSLSEEAEKRLKALLQFSELGSGFKLAMSDLQIRGAGNLLGTFQSGHVAAVGYDLYLEILKRTIDEMKGQEPSLEIEPDVNLKVPAYFPSGYVPDVEQRLHLYRKLALAKEVEEIADLRLEIEDRFGPLPQEAENLLALSHLKILLRQLGVRKVDRRLKEVTLFFEPQTTVPERIFRRIARSNGINLRLLKGHQLRLQLSQDDILNALTGFLEKALSLAQKEKGVYLEDKPVASAEEK</sequence>
<dbReference type="Pfam" id="PF02559">
    <property type="entry name" value="CarD_TRCF_RID"/>
    <property type="match status" value="1"/>
</dbReference>
<dbReference type="InterPro" id="IPR036101">
    <property type="entry name" value="CarD-like/TRCF_RID_sf"/>
</dbReference>
<dbReference type="Proteomes" id="UP000886101">
    <property type="component" value="Unassembled WGS sequence"/>
</dbReference>
<evidence type="ECO:0000256" key="6">
    <source>
        <dbReference type="ARBA" id="ARBA00022806"/>
    </source>
</evidence>
<dbReference type="NCBIfam" id="TIGR00580">
    <property type="entry name" value="mfd"/>
    <property type="match status" value="1"/>
</dbReference>
<comment type="similarity">
    <text evidence="10">In the N-terminal section; belongs to the UvrB family.</text>
</comment>
<dbReference type="FunFam" id="3.40.50.300:FF:000546">
    <property type="entry name" value="Transcription-repair-coupling factor"/>
    <property type="match status" value="1"/>
</dbReference>
<dbReference type="AlphaFoldDB" id="A0A7V5U3H7"/>
<dbReference type="SMART" id="SM00982">
    <property type="entry name" value="TRCF"/>
    <property type="match status" value="1"/>
</dbReference>
<dbReference type="Pfam" id="PF00271">
    <property type="entry name" value="Helicase_C"/>
    <property type="match status" value="1"/>
</dbReference>
<dbReference type="PANTHER" id="PTHR47964:SF1">
    <property type="entry name" value="ATP-DEPENDENT DNA HELICASE HOMOLOG RECG, CHLOROPLASTIC"/>
    <property type="match status" value="1"/>
</dbReference>
<protein>
    <recommendedName>
        <fullName evidence="12">Transcription-repair-coupling factor</fullName>
    </recommendedName>
</protein>
<evidence type="ECO:0000256" key="11">
    <source>
        <dbReference type="ARBA" id="ARBA00061399"/>
    </source>
</evidence>
<evidence type="ECO:0000256" key="8">
    <source>
        <dbReference type="ARBA" id="ARBA00023125"/>
    </source>
</evidence>
<evidence type="ECO:0000259" key="14">
    <source>
        <dbReference type="PROSITE" id="PS51194"/>
    </source>
</evidence>
<keyword evidence="9" id="KW-0234">DNA repair</keyword>
<evidence type="ECO:0000256" key="3">
    <source>
        <dbReference type="ARBA" id="ARBA00022741"/>
    </source>
</evidence>
<dbReference type="Pfam" id="PF00270">
    <property type="entry name" value="DEAD"/>
    <property type="match status" value="1"/>
</dbReference>
<dbReference type="InterPro" id="IPR027417">
    <property type="entry name" value="P-loop_NTPase"/>
</dbReference>
<dbReference type="GO" id="GO:0005524">
    <property type="term" value="F:ATP binding"/>
    <property type="evidence" value="ECO:0007669"/>
    <property type="project" value="UniProtKB-KW"/>
</dbReference>